<evidence type="ECO:0000256" key="4">
    <source>
        <dbReference type="SAM" id="Phobius"/>
    </source>
</evidence>
<sequence>MEQNLELNQISLRDCDTSSTLTATNSEISVNISEVNEVSQTQKDSITLPQSNVSTNINSLALQSSSGVHFGNSVVYNLNGAVNLESKNVEINTNEKFNLNYLLRHKAMLTLSVCSFLFFALLVLVLAIKFDNSVNEVNVNYPYDLKIIKRNEWKAVKPSAQPKLLNTPVNIILFDCTGMHECYNERDCSEIVRKIQHEHMTVKGFPDIGYNFIIGNNGLVYEGTGWNIRGSYAHDDTLLISDGLYELYNASLNYEKMLSIAYNGNECDEVPYIEQIFARYFLASEGLRLNKFFYNSMIELNLIKERKKKKLEIKFV</sequence>
<comment type="caution">
    <text evidence="6">The sequence shown here is derived from an EMBL/GenBank/DDBJ whole genome shotgun (WGS) entry which is preliminary data.</text>
</comment>
<feature type="domain" description="Peptidoglycan recognition protein family" evidence="5">
    <location>
        <begin position="145"/>
        <end position="299"/>
    </location>
</feature>
<evidence type="ECO:0000313" key="7">
    <source>
        <dbReference type="Proteomes" id="UP001107558"/>
    </source>
</evidence>
<evidence type="ECO:0000256" key="2">
    <source>
        <dbReference type="ARBA" id="ARBA00022588"/>
    </source>
</evidence>
<dbReference type="SUPFAM" id="SSF55846">
    <property type="entry name" value="N-acetylmuramoyl-L-alanine amidase-like"/>
    <property type="match status" value="1"/>
</dbReference>
<reference evidence="6" key="1">
    <citation type="submission" date="2021-03" db="EMBL/GenBank/DDBJ databases">
        <title>Chromosome level genome of the anhydrobiotic midge Polypedilum vanderplanki.</title>
        <authorList>
            <person name="Yoshida Y."/>
            <person name="Kikawada T."/>
            <person name="Gusev O."/>
        </authorList>
    </citation>
    <scope>NUCLEOTIDE SEQUENCE</scope>
    <source>
        <strain evidence="6">NIAS01</strain>
        <tissue evidence="6">Whole body or cell culture</tissue>
    </source>
</reference>
<keyword evidence="4" id="KW-1133">Transmembrane helix</keyword>
<dbReference type="GO" id="GO:0045087">
    <property type="term" value="P:innate immune response"/>
    <property type="evidence" value="ECO:0007669"/>
    <property type="project" value="UniProtKB-KW"/>
</dbReference>
<keyword evidence="4" id="KW-0812">Transmembrane</keyword>
<organism evidence="6 7">
    <name type="scientific">Polypedilum vanderplanki</name>
    <name type="common">Sleeping chironomid midge</name>
    <dbReference type="NCBI Taxonomy" id="319348"/>
    <lineage>
        <taxon>Eukaryota</taxon>
        <taxon>Metazoa</taxon>
        <taxon>Ecdysozoa</taxon>
        <taxon>Arthropoda</taxon>
        <taxon>Hexapoda</taxon>
        <taxon>Insecta</taxon>
        <taxon>Pterygota</taxon>
        <taxon>Neoptera</taxon>
        <taxon>Endopterygota</taxon>
        <taxon>Diptera</taxon>
        <taxon>Nematocera</taxon>
        <taxon>Chironomoidea</taxon>
        <taxon>Chironomidae</taxon>
        <taxon>Chironominae</taxon>
        <taxon>Polypedilum</taxon>
        <taxon>Polypedilum</taxon>
    </lineage>
</organism>
<comment type="similarity">
    <text evidence="1">Belongs to the N-acetylmuramoyl-L-alanine amidase 2 family.</text>
</comment>
<dbReference type="Gene3D" id="3.40.80.10">
    <property type="entry name" value="Peptidoglycan recognition protein-like"/>
    <property type="match status" value="1"/>
</dbReference>
<gene>
    <name evidence="6" type="ORF">PVAND_010468</name>
</gene>
<evidence type="ECO:0000259" key="5">
    <source>
        <dbReference type="SMART" id="SM00701"/>
    </source>
</evidence>
<protein>
    <recommendedName>
        <fullName evidence="5">Peptidoglycan recognition protein family domain-containing protein</fullName>
    </recommendedName>
</protein>
<dbReference type="PANTHER" id="PTHR11022">
    <property type="entry name" value="PEPTIDOGLYCAN RECOGNITION PROTEIN"/>
    <property type="match status" value="1"/>
</dbReference>
<dbReference type="AlphaFoldDB" id="A0A9J6CFQ3"/>
<accession>A0A9J6CFQ3</accession>
<dbReference type="GO" id="GO:0008270">
    <property type="term" value="F:zinc ion binding"/>
    <property type="evidence" value="ECO:0007669"/>
    <property type="project" value="InterPro"/>
</dbReference>
<dbReference type="InterPro" id="IPR015510">
    <property type="entry name" value="PGRP"/>
</dbReference>
<dbReference type="GO" id="GO:0009253">
    <property type="term" value="P:peptidoglycan catabolic process"/>
    <property type="evidence" value="ECO:0007669"/>
    <property type="project" value="InterPro"/>
</dbReference>
<dbReference type="SMART" id="SM00701">
    <property type="entry name" value="PGRP"/>
    <property type="match status" value="1"/>
</dbReference>
<keyword evidence="2" id="KW-0399">Innate immunity</keyword>
<dbReference type="InterPro" id="IPR006619">
    <property type="entry name" value="PGRP_domain_met/bac"/>
</dbReference>
<dbReference type="InterPro" id="IPR036505">
    <property type="entry name" value="Amidase/PGRP_sf"/>
</dbReference>
<evidence type="ECO:0000313" key="6">
    <source>
        <dbReference type="EMBL" id="KAG5680994.1"/>
    </source>
</evidence>
<evidence type="ECO:0000256" key="1">
    <source>
        <dbReference type="ARBA" id="ARBA00007553"/>
    </source>
</evidence>
<evidence type="ECO:0000256" key="3">
    <source>
        <dbReference type="ARBA" id="ARBA00022859"/>
    </source>
</evidence>
<dbReference type="GO" id="GO:0008745">
    <property type="term" value="F:N-acetylmuramoyl-L-alanine amidase activity"/>
    <property type="evidence" value="ECO:0007669"/>
    <property type="project" value="InterPro"/>
</dbReference>
<proteinExistence type="inferred from homology"/>
<keyword evidence="3" id="KW-0391">Immunity</keyword>
<dbReference type="EMBL" id="JADBJN010000001">
    <property type="protein sequence ID" value="KAG5680994.1"/>
    <property type="molecule type" value="Genomic_DNA"/>
</dbReference>
<feature type="transmembrane region" description="Helical" evidence="4">
    <location>
        <begin position="107"/>
        <end position="128"/>
    </location>
</feature>
<name>A0A9J6CFQ3_POLVA</name>
<dbReference type="Proteomes" id="UP001107558">
    <property type="component" value="Chromosome 1"/>
</dbReference>
<keyword evidence="7" id="KW-1185">Reference proteome</keyword>
<dbReference type="CDD" id="cd06583">
    <property type="entry name" value="PGRP"/>
    <property type="match status" value="1"/>
</dbReference>
<dbReference type="OrthoDB" id="10001926at2759"/>
<dbReference type="InterPro" id="IPR002502">
    <property type="entry name" value="Amidase_domain"/>
</dbReference>
<dbReference type="PANTHER" id="PTHR11022:SF41">
    <property type="entry name" value="PEPTIDOGLYCAN-RECOGNITION PROTEIN LC-RELATED"/>
    <property type="match status" value="1"/>
</dbReference>
<keyword evidence="4" id="KW-0472">Membrane</keyword>